<organism evidence="1 2">
    <name type="scientific">Dendrobium thyrsiflorum</name>
    <name type="common">Pinecone-like raceme dendrobium</name>
    <name type="synonym">Orchid</name>
    <dbReference type="NCBI Taxonomy" id="117978"/>
    <lineage>
        <taxon>Eukaryota</taxon>
        <taxon>Viridiplantae</taxon>
        <taxon>Streptophyta</taxon>
        <taxon>Embryophyta</taxon>
        <taxon>Tracheophyta</taxon>
        <taxon>Spermatophyta</taxon>
        <taxon>Magnoliopsida</taxon>
        <taxon>Liliopsida</taxon>
        <taxon>Asparagales</taxon>
        <taxon>Orchidaceae</taxon>
        <taxon>Epidendroideae</taxon>
        <taxon>Malaxideae</taxon>
        <taxon>Dendrobiinae</taxon>
        <taxon>Dendrobium</taxon>
    </lineage>
</organism>
<protein>
    <submittedName>
        <fullName evidence="1">Uncharacterized protein</fullName>
    </submittedName>
</protein>
<keyword evidence="2" id="KW-1185">Reference proteome</keyword>
<evidence type="ECO:0000313" key="1">
    <source>
        <dbReference type="EMBL" id="KAL0917455.1"/>
    </source>
</evidence>
<dbReference type="AlphaFoldDB" id="A0ABD0UXE6"/>
<accession>A0ABD0UXE6</accession>
<reference evidence="1 2" key="1">
    <citation type="journal article" date="2024" name="Plant Biotechnol. J.">
        <title>Dendrobium thyrsiflorum genome and its molecular insights into genes involved in important horticultural traits.</title>
        <authorList>
            <person name="Chen B."/>
            <person name="Wang J.Y."/>
            <person name="Zheng P.J."/>
            <person name="Li K.L."/>
            <person name="Liang Y.M."/>
            <person name="Chen X.F."/>
            <person name="Zhang C."/>
            <person name="Zhao X."/>
            <person name="He X."/>
            <person name="Zhang G.Q."/>
            <person name="Liu Z.J."/>
            <person name="Xu Q."/>
        </authorList>
    </citation>
    <scope>NUCLEOTIDE SEQUENCE [LARGE SCALE GENOMIC DNA]</scope>
    <source>
        <strain evidence="1">GZMU011</strain>
    </source>
</reference>
<dbReference type="EMBL" id="JANQDX010000010">
    <property type="protein sequence ID" value="KAL0917455.1"/>
    <property type="molecule type" value="Genomic_DNA"/>
</dbReference>
<comment type="caution">
    <text evidence="1">The sequence shown here is derived from an EMBL/GenBank/DDBJ whole genome shotgun (WGS) entry which is preliminary data.</text>
</comment>
<evidence type="ECO:0000313" key="2">
    <source>
        <dbReference type="Proteomes" id="UP001552299"/>
    </source>
</evidence>
<dbReference type="Proteomes" id="UP001552299">
    <property type="component" value="Unassembled WGS sequence"/>
</dbReference>
<proteinExistence type="predicted"/>
<gene>
    <name evidence="1" type="ORF">M5K25_012516</name>
</gene>
<sequence>MLDPASLDGLTTLWRHLEVRVLVGNPAELRRQAVVRRRYDVKRWSGRASGVRWWSDRTLGVKW</sequence>
<name>A0ABD0UXE6_DENTH</name>